<protein>
    <submittedName>
        <fullName evidence="1">Uncharacterized protein</fullName>
    </submittedName>
</protein>
<accession>A0A6M3ZA50</accession>
<dbReference type="OrthoDB" id="1795295at2"/>
<name>A0A6M3ZA50_BACSU</name>
<dbReference type="RefSeq" id="WP_010886501.1">
    <property type="nucleotide sequence ID" value="NC_000964.3"/>
</dbReference>
<dbReference type="AlphaFoldDB" id="A0A6M3ZA50"/>
<gene>
    <name evidence="1" type="ORF">HIR78_07760</name>
</gene>
<dbReference type="SMR" id="A0A6M3ZA50"/>
<dbReference type="EMBL" id="CP052842">
    <property type="protein sequence ID" value="QJP87918.1"/>
    <property type="molecule type" value="Genomic_DNA"/>
</dbReference>
<reference evidence="1" key="1">
    <citation type="submission" date="2020-04" db="EMBL/GenBank/DDBJ databases">
        <title>Phage recombination drives evolution of spore-forming Bacilli.</title>
        <authorList>
            <person name="Dragos A."/>
            <person name="Kovacs A.T."/>
        </authorList>
    </citation>
    <scope>NUCLEOTIDE SEQUENCE</scope>
    <source>
        <strain evidence="1">168</strain>
    </source>
</reference>
<dbReference type="KEGG" id="bsu:BSU14072"/>
<organism evidence="1">
    <name type="scientific">Bacillus subtilis (strain 168)</name>
    <dbReference type="NCBI Taxonomy" id="224308"/>
    <lineage>
        <taxon>Bacteria</taxon>
        <taxon>Bacillati</taxon>
        <taxon>Bacillota</taxon>
        <taxon>Bacilli</taxon>
        <taxon>Bacillales</taxon>
        <taxon>Bacillaceae</taxon>
        <taxon>Bacillus</taxon>
    </lineage>
</organism>
<evidence type="ECO:0000313" key="1">
    <source>
        <dbReference type="EMBL" id="QJP87918.1"/>
    </source>
</evidence>
<sequence length="172" mass="19555">MATYNAIIYSGGYSQTLRDFAGWTGDLLTTIQDMKLHAQEFNSPYDAAMKIIGNMYQFSLDDLFSDVDAINLANKTSVGANAQPLNIAIRDYYSNNDCMNRFTQFVNNRFDGSLDKIFSEAEYYLNTNLDPVVVPIRLAFKRAFDVEDYSEEIGKITAQAFRDVIEKKMISE</sequence>
<proteinExistence type="predicted"/>